<dbReference type="PROSITE" id="PS51450">
    <property type="entry name" value="LRR"/>
    <property type="match status" value="1"/>
</dbReference>
<feature type="domain" description="Disease resistance R13L4/SHOC-2-like LRR" evidence="13">
    <location>
        <begin position="72"/>
        <end position="258"/>
    </location>
</feature>
<dbReference type="FunFam" id="3.80.10.10:FF:000111">
    <property type="entry name" value="LRR receptor-like serine/threonine-protein kinase ERECTA"/>
    <property type="match status" value="1"/>
</dbReference>
<evidence type="ECO:0000256" key="1">
    <source>
        <dbReference type="ARBA" id="ARBA00004251"/>
    </source>
</evidence>
<feature type="transmembrane region" description="Helical" evidence="12">
    <location>
        <begin position="684"/>
        <end position="705"/>
    </location>
</feature>
<keyword evidence="5 12" id="KW-0812">Transmembrane</keyword>
<dbReference type="AlphaFoldDB" id="A0AAW1VTS0"/>
<sequence length="732" mass="81055">MVPESIGKLSCLEKLDLSQNGLSGMIPESIGQLSSLEELHLYGNQLSGMIPESIGHLSSLEDLYLSENQLSGMIPESIGQLLSLRWLFLFGNRLTGTIPESIGQLSSLEVLDLFGNRLRRIPESIGQLSSLSLLVLSGNRLSGRIPESIGNLSSLWQFYLSENLLTGTIPQSIGQMSNLGIMNLSMNSLNGVILETHFSNLYSLEELDLSSNSLVFNVTSDWVPPFQLSSLNLRNCNVGPDFPQWLRTHKGISDLDISYARISDVLPSWFSIGHFGEIPTIDISHNQIRGTLEKLTLEAVEFSGLQAHFASNQFEGPIPSNLSEALYLDLSNNRFSEMTSFLCSPKVKSLKFLNLSSNHVSQELPDCWRSWVNLELLDLSNNAFSGKIPTTVGSLLGIETLKLRANRLVGELPSSLKNCTSLKVIDISYNKLSRSVPQWLGVSLPNLVILMLQSNQFSGSLPSQLCHLTHIQILDFSMNEFSGTIPKCLNNLTSLAQEGNSNLTIRHAFHQSFAQAPGNYTYVYYDDDATFMWKGIMSSYRSTLGLVKRIDLSSNSLTGEIPSEITLLAGLVSLNLSRNHLTGQIPPKIGNLKSLDSLDLSRNQIDGGIPASLARIDRLAYLDLSYNKLSGEIPTGTQLQSFDPSVYDGNPQLCGFPLEKICDPERTDVSSNQEDPDEFITQDFYISLGLGFAVGFWGVCGSLIFKRSWRYAYYKFLNASNDWLYVKVALIR</sequence>
<keyword evidence="6" id="KW-0732">Signal</keyword>
<dbReference type="Pfam" id="PF00560">
    <property type="entry name" value="LRR_1"/>
    <property type="match status" value="9"/>
</dbReference>
<dbReference type="FunFam" id="3.80.10.10:FF:000095">
    <property type="entry name" value="LRR receptor-like serine/threonine-protein kinase GSO1"/>
    <property type="match status" value="1"/>
</dbReference>
<dbReference type="InterPro" id="IPR032675">
    <property type="entry name" value="LRR_dom_sf"/>
</dbReference>
<dbReference type="PRINTS" id="PR00019">
    <property type="entry name" value="LEURICHRPT"/>
</dbReference>
<evidence type="ECO:0000259" key="13">
    <source>
        <dbReference type="Pfam" id="PF23598"/>
    </source>
</evidence>
<evidence type="ECO:0000256" key="11">
    <source>
        <dbReference type="ARBA" id="ARBA00023180"/>
    </source>
</evidence>
<evidence type="ECO:0000256" key="9">
    <source>
        <dbReference type="ARBA" id="ARBA00023136"/>
    </source>
</evidence>
<dbReference type="PANTHER" id="PTHR48063:SF101">
    <property type="entry name" value="LRR RECEPTOR-LIKE SERINE_THREONINE-PROTEIN KINASE FLS2"/>
    <property type="match status" value="1"/>
</dbReference>
<dbReference type="Gene3D" id="3.80.10.10">
    <property type="entry name" value="Ribonuclease Inhibitor"/>
    <property type="match status" value="4"/>
</dbReference>
<dbReference type="Pfam" id="PF13855">
    <property type="entry name" value="LRR_8"/>
    <property type="match status" value="1"/>
</dbReference>
<keyword evidence="8 12" id="KW-1133">Transmembrane helix</keyword>
<dbReference type="GO" id="GO:0009791">
    <property type="term" value="P:post-embryonic development"/>
    <property type="evidence" value="ECO:0007669"/>
    <property type="project" value="UniProtKB-ARBA"/>
</dbReference>
<protein>
    <recommendedName>
        <fullName evidence="13">Disease resistance R13L4/SHOC-2-like LRR domain-containing protein</fullName>
    </recommendedName>
</protein>
<dbReference type="Pfam" id="PF23598">
    <property type="entry name" value="LRR_14"/>
    <property type="match status" value="1"/>
</dbReference>
<dbReference type="Proteomes" id="UP001457282">
    <property type="component" value="Unassembled WGS sequence"/>
</dbReference>
<gene>
    <name evidence="14" type="ORF">M0R45_034426</name>
</gene>
<dbReference type="SUPFAM" id="SSF52058">
    <property type="entry name" value="L domain-like"/>
    <property type="match status" value="1"/>
</dbReference>
<keyword evidence="9 12" id="KW-0472">Membrane</keyword>
<dbReference type="PANTHER" id="PTHR48063">
    <property type="entry name" value="LRR RECEPTOR-LIKE KINASE"/>
    <property type="match status" value="1"/>
</dbReference>
<organism evidence="14 15">
    <name type="scientific">Rubus argutus</name>
    <name type="common">Southern blackberry</name>
    <dbReference type="NCBI Taxonomy" id="59490"/>
    <lineage>
        <taxon>Eukaryota</taxon>
        <taxon>Viridiplantae</taxon>
        <taxon>Streptophyta</taxon>
        <taxon>Embryophyta</taxon>
        <taxon>Tracheophyta</taxon>
        <taxon>Spermatophyta</taxon>
        <taxon>Magnoliopsida</taxon>
        <taxon>eudicotyledons</taxon>
        <taxon>Gunneridae</taxon>
        <taxon>Pentapetalae</taxon>
        <taxon>rosids</taxon>
        <taxon>fabids</taxon>
        <taxon>Rosales</taxon>
        <taxon>Rosaceae</taxon>
        <taxon>Rosoideae</taxon>
        <taxon>Rosoideae incertae sedis</taxon>
        <taxon>Rubus</taxon>
    </lineage>
</organism>
<evidence type="ECO:0000313" key="14">
    <source>
        <dbReference type="EMBL" id="KAK9910466.1"/>
    </source>
</evidence>
<dbReference type="InterPro" id="IPR046956">
    <property type="entry name" value="RLP23-like"/>
</dbReference>
<comment type="similarity">
    <text evidence="2">Belongs to the RLP family.</text>
</comment>
<evidence type="ECO:0000256" key="5">
    <source>
        <dbReference type="ARBA" id="ARBA00022692"/>
    </source>
</evidence>
<evidence type="ECO:0000256" key="10">
    <source>
        <dbReference type="ARBA" id="ARBA00023170"/>
    </source>
</evidence>
<dbReference type="InterPro" id="IPR003591">
    <property type="entry name" value="Leu-rich_rpt_typical-subtyp"/>
</dbReference>
<accession>A0AAW1VTS0</accession>
<proteinExistence type="inferred from homology"/>
<evidence type="ECO:0000256" key="4">
    <source>
        <dbReference type="ARBA" id="ARBA00022614"/>
    </source>
</evidence>
<keyword evidence="3" id="KW-1003">Cell membrane</keyword>
<keyword evidence="11" id="KW-0325">Glycoprotein</keyword>
<evidence type="ECO:0000256" key="2">
    <source>
        <dbReference type="ARBA" id="ARBA00009592"/>
    </source>
</evidence>
<dbReference type="SMART" id="SM00369">
    <property type="entry name" value="LRR_TYP"/>
    <property type="match status" value="10"/>
</dbReference>
<evidence type="ECO:0000256" key="3">
    <source>
        <dbReference type="ARBA" id="ARBA00022475"/>
    </source>
</evidence>
<keyword evidence="10" id="KW-0675">Receptor</keyword>
<evidence type="ECO:0000256" key="7">
    <source>
        <dbReference type="ARBA" id="ARBA00022737"/>
    </source>
</evidence>
<dbReference type="SUPFAM" id="SSF52047">
    <property type="entry name" value="RNI-like"/>
    <property type="match status" value="1"/>
</dbReference>
<dbReference type="FunFam" id="3.80.10.10:FF:000233">
    <property type="entry name" value="Leucine-rich repeat receptor-like protein kinase TDR"/>
    <property type="match status" value="1"/>
</dbReference>
<dbReference type="EMBL" id="JBEDUW010000007">
    <property type="protein sequence ID" value="KAK9910466.1"/>
    <property type="molecule type" value="Genomic_DNA"/>
</dbReference>
<keyword evidence="7" id="KW-0677">Repeat</keyword>
<evidence type="ECO:0000313" key="15">
    <source>
        <dbReference type="Proteomes" id="UP001457282"/>
    </source>
</evidence>
<name>A0AAW1VTS0_RUBAR</name>
<evidence type="ECO:0000256" key="12">
    <source>
        <dbReference type="SAM" id="Phobius"/>
    </source>
</evidence>
<comment type="subcellular location">
    <subcellularLocation>
        <location evidence="1">Cell membrane</location>
        <topology evidence="1">Single-pass type I membrane protein</topology>
    </subcellularLocation>
</comment>
<dbReference type="GO" id="GO:0005886">
    <property type="term" value="C:plasma membrane"/>
    <property type="evidence" value="ECO:0007669"/>
    <property type="project" value="UniProtKB-SubCell"/>
</dbReference>
<dbReference type="InterPro" id="IPR055414">
    <property type="entry name" value="LRR_R13L4/SHOC2-like"/>
</dbReference>
<reference evidence="14 15" key="1">
    <citation type="journal article" date="2023" name="G3 (Bethesda)">
        <title>A chromosome-length genome assembly and annotation of blackberry (Rubus argutus, cv. 'Hillquist').</title>
        <authorList>
            <person name="Bruna T."/>
            <person name="Aryal R."/>
            <person name="Dudchenko O."/>
            <person name="Sargent D.J."/>
            <person name="Mead D."/>
            <person name="Buti M."/>
            <person name="Cavallini A."/>
            <person name="Hytonen T."/>
            <person name="Andres J."/>
            <person name="Pham M."/>
            <person name="Weisz D."/>
            <person name="Mascagni F."/>
            <person name="Usai G."/>
            <person name="Natali L."/>
            <person name="Bassil N."/>
            <person name="Fernandez G.E."/>
            <person name="Lomsadze A."/>
            <person name="Armour M."/>
            <person name="Olukolu B."/>
            <person name="Poorten T."/>
            <person name="Britton C."/>
            <person name="Davik J."/>
            <person name="Ashrafi H."/>
            <person name="Aiden E.L."/>
            <person name="Borodovsky M."/>
            <person name="Worthington M."/>
        </authorList>
    </citation>
    <scope>NUCLEOTIDE SEQUENCE [LARGE SCALE GENOMIC DNA]</scope>
    <source>
        <strain evidence="14">PI 553951</strain>
    </source>
</reference>
<comment type="caution">
    <text evidence="14">The sequence shown here is derived from an EMBL/GenBank/DDBJ whole genome shotgun (WGS) entry which is preliminary data.</text>
</comment>
<dbReference type="InterPro" id="IPR001611">
    <property type="entry name" value="Leu-rich_rpt"/>
</dbReference>
<evidence type="ECO:0000256" key="8">
    <source>
        <dbReference type="ARBA" id="ARBA00022989"/>
    </source>
</evidence>
<keyword evidence="15" id="KW-1185">Reference proteome</keyword>
<keyword evidence="4" id="KW-0433">Leucine-rich repeat</keyword>
<evidence type="ECO:0000256" key="6">
    <source>
        <dbReference type="ARBA" id="ARBA00022729"/>
    </source>
</evidence>